<evidence type="ECO:0000259" key="6">
    <source>
        <dbReference type="PROSITE" id="PS51096"/>
    </source>
</evidence>
<dbReference type="NCBIfam" id="TIGR02364">
    <property type="entry name" value="dha_pts"/>
    <property type="match status" value="1"/>
</dbReference>
<dbReference type="GO" id="GO:0047324">
    <property type="term" value="F:phosphoenolpyruvate-glycerone phosphotransferase activity"/>
    <property type="evidence" value="ECO:0007669"/>
    <property type="project" value="UniProtKB-EC"/>
</dbReference>
<dbReference type="Proteomes" id="UP000190409">
    <property type="component" value="Unassembled WGS sequence"/>
</dbReference>
<evidence type="ECO:0000256" key="2">
    <source>
        <dbReference type="ARBA" id="ARBA00002788"/>
    </source>
</evidence>
<proteinExistence type="predicted"/>
<dbReference type="RefSeq" id="WP_077862145.1">
    <property type="nucleotide sequence ID" value="NZ_CALUAQ010000005.1"/>
</dbReference>
<reference evidence="7 8" key="1">
    <citation type="submission" date="2017-01" db="EMBL/GenBank/DDBJ databases">
        <title>Complete Genome Sequence of Dolosigranulum pigrum isolated from a Patient with interstitial lung disease.</title>
        <authorList>
            <person name="Mukhopadhyay R."/>
            <person name="Joaquin J."/>
            <person name="Hogue R."/>
            <person name="Fitzgerald S."/>
            <person name="Jospin G."/>
            <person name="Eisen J.A."/>
            <person name="Chaturvedi V."/>
        </authorList>
    </citation>
    <scope>NUCLEOTIDE SEQUENCE [LARGE SCALE GENOMIC DNA]</scope>
    <source>
        <strain evidence="7 8">15S00348</strain>
    </source>
</reference>
<dbReference type="InterPro" id="IPR004701">
    <property type="entry name" value="PTS_EIIA_man-typ"/>
</dbReference>
<dbReference type="GO" id="GO:0019563">
    <property type="term" value="P:glycerol catabolic process"/>
    <property type="evidence" value="ECO:0007669"/>
    <property type="project" value="InterPro"/>
</dbReference>
<evidence type="ECO:0000256" key="1">
    <source>
        <dbReference type="ARBA" id="ARBA00001113"/>
    </source>
</evidence>
<evidence type="ECO:0000313" key="7">
    <source>
        <dbReference type="EMBL" id="OOL80578.1"/>
    </source>
</evidence>
<evidence type="ECO:0000256" key="3">
    <source>
        <dbReference type="ARBA" id="ARBA00012095"/>
    </source>
</evidence>
<dbReference type="PANTHER" id="PTHR38594">
    <property type="entry name" value="PEP-DEPENDENT DIHYDROXYACETONE KINASE, PHOSPHORYL DONOR SUBUNIT DHAM"/>
    <property type="match status" value="1"/>
</dbReference>
<organism evidence="7 8">
    <name type="scientific">Dolosigranulum pigrum</name>
    <dbReference type="NCBI Taxonomy" id="29394"/>
    <lineage>
        <taxon>Bacteria</taxon>
        <taxon>Bacillati</taxon>
        <taxon>Bacillota</taxon>
        <taxon>Bacilli</taxon>
        <taxon>Lactobacillales</taxon>
        <taxon>Carnobacteriaceae</taxon>
        <taxon>Dolosigranulum</taxon>
    </lineage>
</organism>
<dbReference type="GO" id="GO:0016020">
    <property type="term" value="C:membrane"/>
    <property type="evidence" value="ECO:0007669"/>
    <property type="project" value="InterPro"/>
</dbReference>
<comment type="caution">
    <text evidence="7">The sequence shown here is derived from an EMBL/GenBank/DDBJ whole genome shotgun (WGS) entry which is preliminary data.</text>
</comment>
<dbReference type="GO" id="GO:0009401">
    <property type="term" value="P:phosphoenolpyruvate-dependent sugar phosphotransferase system"/>
    <property type="evidence" value="ECO:0007669"/>
    <property type="project" value="InterPro"/>
</dbReference>
<dbReference type="AlphaFoldDB" id="A0A1S8KLF4"/>
<evidence type="ECO:0000256" key="4">
    <source>
        <dbReference type="ARBA" id="ARBA00022679"/>
    </source>
</evidence>
<keyword evidence="4" id="KW-0808">Transferase</keyword>
<comment type="function">
    <text evidence="2">Component of the dihydroxyacetone kinase complex, which is responsible for the phosphoenolpyruvate (PEP)-dependent phosphorylation of dihydroxyacetone. DhaM serves as the phosphoryl donor. Is phosphorylated by phosphoenolpyruvate in an EI- and HPr-dependent reaction, and a phosphorelay system on histidine residues finally leads to phosphoryl transfer to DhaL and dihydroxyacetone.</text>
</comment>
<dbReference type="Gene3D" id="3.40.50.510">
    <property type="entry name" value="Phosphotransferase system, mannose-type IIA component"/>
    <property type="match status" value="1"/>
</dbReference>
<feature type="domain" description="PTS EIIA type-4" evidence="6">
    <location>
        <begin position="1"/>
        <end position="126"/>
    </location>
</feature>
<dbReference type="PANTHER" id="PTHR38594:SF1">
    <property type="entry name" value="PEP-DEPENDENT DIHYDROXYACETONE KINASE, PHOSPHORYL DONOR SUBUNIT DHAM"/>
    <property type="match status" value="1"/>
</dbReference>
<comment type="subunit">
    <text evidence="5">Homodimer. The dihydroxyacetone kinase complex is composed of a homodimer of DhaM, a homodimer of DhaK and the subunit DhaL.</text>
</comment>
<evidence type="ECO:0000313" key="8">
    <source>
        <dbReference type="Proteomes" id="UP000190409"/>
    </source>
</evidence>
<accession>A0A1S8KLF4</accession>
<dbReference type="InterPro" id="IPR036662">
    <property type="entry name" value="PTS_EIIA_man-typ_sf"/>
</dbReference>
<dbReference type="PROSITE" id="PS51096">
    <property type="entry name" value="PTS_EIIA_TYPE_4"/>
    <property type="match status" value="1"/>
</dbReference>
<name>A0A1S8KLF4_9LACT</name>
<sequence length="126" mass="13337">MIGIVLVSHSKKITDGLKELIEQMAGDGSNLAVKSNGGTDEGELGSNPMELLSTLEAMTDCEEIYVFAGVGSAKMAVETALDMLDDAEHVHDFSDYPLVESAFTAGITASTGASHEQIKAELQQFN</sequence>
<evidence type="ECO:0000256" key="5">
    <source>
        <dbReference type="ARBA" id="ARBA00046577"/>
    </source>
</evidence>
<dbReference type="SUPFAM" id="SSF53062">
    <property type="entry name" value="PTS system fructose IIA component-like"/>
    <property type="match status" value="1"/>
</dbReference>
<protein>
    <recommendedName>
        <fullName evidence="3">phosphoenolpyruvate--glycerone phosphotransferase</fullName>
        <ecNumber evidence="3">2.7.1.121</ecNumber>
    </recommendedName>
</protein>
<dbReference type="EC" id="2.7.1.121" evidence="3"/>
<dbReference type="InterPro" id="IPR039643">
    <property type="entry name" value="DhaM"/>
</dbReference>
<dbReference type="EMBL" id="MUYF01000003">
    <property type="protein sequence ID" value="OOL80578.1"/>
    <property type="molecule type" value="Genomic_DNA"/>
</dbReference>
<dbReference type="Pfam" id="PF03610">
    <property type="entry name" value="EIIA-man"/>
    <property type="match status" value="1"/>
</dbReference>
<dbReference type="InterPro" id="IPR012844">
    <property type="entry name" value="DhaM_N"/>
</dbReference>
<gene>
    <name evidence="7" type="ORF">BWX42_01165</name>
</gene>
<comment type="catalytic activity">
    <reaction evidence="1">
        <text>dihydroxyacetone + phosphoenolpyruvate = dihydroxyacetone phosphate + pyruvate</text>
        <dbReference type="Rhea" id="RHEA:18381"/>
        <dbReference type="ChEBI" id="CHEBI:15361"/>
        <dbReference type="ChEBI" id="CHEBI:16016"/>
        <dbReference type="ChEBI" id="CHEBI:57642"/>
        <dbReference type="ChEBI" id="CHEBI:58702"/>
        <dbReference type="EC" id="2.7.1.121"/>
    </reaction>
</comment>